<evidence type="ECO:0000256" key="1">
    <source>
        <dbReference type="SAM" id="MobiDB-lite"/>
    </source>
</evidence>
<proteinExistence type="predicted"/>
<evidence type="ECO:0000313" key="2">
    <source>
        <dbReference type="EMBL" id="KAA6381376.1"/>
    </source>
</evidence>
<comment type="caution">
    <text evidence="2">The sequence shown here is derived from an EMBL/GenBank/DDBJ whole genome shotgun (WGS) entry which is preliminary data.</text>
</comment>
<evidence type="ECO:0000313" key="3">
    <source>
        <dbReference type="Proteomes" id="UP000324800"/>
    </source>
</evidence>
<organism evidence="2 3">
    <name type="scientific">Streblomastix strix</name>
    <dbReference type="NCBI Taxonomy" id="222440"/>
    <lineage>
        <taxon>Eukaryota</taxon>
        <taxon>Metamonada</taxon>
        <taxon>Preaxostyla</taxon>
        <taxon>Oxymonadida</taxon>
        <taxon>Streblomastigidae</taxon>
        <taxon>Streblomastix</taxon>
    </lineage>
</organism>
<sequence length="93" mass="10693">MGRFVYWAIDDAQTIKDSNNLPSSDKHLIQGRVKSSEALSEETRSQQDEQRNVELAENLTTLLKQVSKVNIGSIPNHEGNRKFRRLNCQQKRP</sequence>
<feature type="region of interest" description="Disordered" evidence="1">
    <location>
        <begin position="73"/>
        <end position="93"/>
    </location>
</feature>
<feature type="region of interest" description="Disordered" evidence="1">
    <location>
        <begin position="33"/>
        <end position="52"/>
    </location>
</feature>
<dbReference type="AlphaFoldDB" id="A0A5J4VGC3"/>
<feature type="compositionally biased region" description="Basic and acidic residues" evidence="1">
    <location>
        <begin position="41"/>
        <end position="52"/>
    </location>
</feature>
<reference evidence="2 3" key="1">
    <citation type="submission" date="2019-03" db="EMBL/GenBank/DDBJ databases">
        <title>Single cell metagenomics reveals metabolic interactions within the superorganism composed of flagellate Streblomastix strix and complex community of Bacteroidetes bacteria on its surface.</title>
        <authorList>
            <person name="Treitli S.C."/>
            <person name="Kolisko M."/>
            <person name="Husnik F."/>
            <person name="Keeling P."/>
            <person name="Hampl V."/>
        </authorList>
    </citation>
    <scope>NUCLEOTIDE SEQUENCE [LARGE SCALE GENOMIC DNA]</scope>
    <source>
        <strain evidence="2">ST1C</strain>
    </source>
</reference>
<dbReference type="EMBL" id="SNRW01007360">
    <property type="protein sequence ID" value="KAA6381376.1"/>
    <property type="molecule type" value="Genomic_DNA"/>
</dbReference>
<protein>
    <submittedName>
        <fullName evidence="2">Uncharacterized protein</fullName>
    </submittedName>
</protein>
<accession>A0A5J4VGC3</accession>
<gene>
    <name evidence="2" type="ORF">EZS28_023099</name>
</gene>
<name>A0A5J4VGC3_9EUKA</name>
<dbReference type="Proteomes" id="UP000324800">
    <property type="component" value="Unassembled WGS sequence"/>
</dbReference>